<evidence type="ECO:0000256" key="1">
    <source>
        <dbReference type="SAM" id="MobiDB-lite"/>
    </source>
</evidence>
<dbReference type="AlphaFoldDB" id="A0AA40CQY2"/>
<gene>
    <name evidence="3" type="ORF">B0T16DRAFT_412296</name>
</gene>
<dbReference type="EMBL" id="JAULSV010000004">
    <property type="protein sequence ID" value="KAK0645949.1"/>
    <property type="molecule type" value="Genomic_DNA"/>
</dbReference>
<keyword evidence="4" id="KW-1185">Reference proteome</keyword>
<sequence>MPWSRWCHLWASMTLDWLSQALADPSPLEPMMSARRSGSQTKPPGNPDHPSGANWSPFQQTLDERDEQDGVALMCENQRCEGRSLVAS</sequence>
<name>A0AA40CQY2_9PEZI</name>
<reference evidence="3" key="1">
    <citation type="submission" date="2023-06" db="EMBL/GenBank/DDBJ databases">
        <title>Genome-scale phylogeny and comparative genomics of the fungal order Sordariales.</title>
        <authorList>
            <consortium name="Lawrence Berkeley National Laboratory"/>
            <person name="Hensen N."/>
            <person name="Bonometti L."/>
            <person name="Westerberg I."/>
            <person name="Brannstrom I.O."/>
            <person name="Guillou S."/>
            <person name="Cros-Aarteil S."/>
            <person name="Calhoun S."/>
            <person name="Haridas S."/>
            <person name="Kuo A."/>
            <person name="Mondo S."/>
            <person name="Pangilinan J."/>
            <person name="Riley R."/>
            <person name="Labutti K."/>
            <person name="Andreopoulos B."/>
            <person name="Lipzen A."/>
            <person name="Chen C."/>
            <person name="Yanf M."/>
            <person name="Daum C."/>
            <person name="Ng V."/>
            <person name="Clum A."/>
            <person name="Steindorff A."/>
            <person name="Ohm R."/>
            <person name="Martin F."/>
            <person name="Silar P."/>
            <person name="Natvig D."/>
            <person name="Lalanne C."/>
            <person name="Gautier V."/>
            <person name="Ament-Velasquez S.L."/>
            <person name="Kruys A."/>
            <person name="Hutchinson M.I."/>
            <person name="Powell A.J."/>
            <person name="Barry K."/>
            <person name="Miller A.N."/>
            <person name="Grigoriev I.V."/>
            <person name="Debuchy R."/>
            <person name="Gladieux P."/>
            <person name="Thoren M.H."/>
            <person name="Johannesson H."/>
        </authorList>
    </citation>
    <scope>NUCLEOTIDE SEQUENCE</scope>
    <source>
        <strain evidence="3">SMH2532-1</strain>
    </source>
</reference>
<evidence type="ECO:0008006" key="5">
    <source>
        <dbReference type="Google" id="ProtNLM"/>
    </source>
</evidence>
<keyword evidence="2" id="KW-0732">Signal</keyword>
<proteinExistence type="predicted"/>
<feature type="signal peptide" evidence="2">
    <location>
        <begin position="1"/>
        <end position="23"/>
    </location>
</feature>
<dbReference type="Proteomes" id="UP001174936">
    <property type="component" value="Unassembled WGS sequence"/>
</dbReference>
<evidence type="ECO:0000256" key="2">
    <source>
        <dbReference type="SAM" id="SignalP"/>
    </source>
</evidence>
<comment type="caution">
    <text evidence="3">The sequence shown here is derived from an EMBL/GenBank/DDBJ whole genome shotgun (WGS) entry which is preliminary data.</text>
</comment>
<evidence type="ECO:0000313" key="4">
    <source>
        <dbReference type="Proteomes" id="UP001174936"/>
    </source>
</evidence>
<organism evidence="3 4">
    <name type="scientific">Cercophora newfieldiana</name>
    <dbReference type="NCBI Taxonomy" id="92897"/>
    <lineage>
        <taxon>Eukaryota</taxon>
        <taxon>Fungi</taxon>
        <taxon>Dikarya</taxon>
        <taxon>Ascomycota</taxon>
        <taxon>Pezizomycotina</taxon>
        <taxon>Sordariomycetes</taxon>
        <taxon>Sordariomycetidae</taxon>
        <taxon>Sordariales</taxon>
        <taxon>Lasiosphaeriaceae</taxon>
        <taxon>Cercophora</taxon>
    </lineage>
</organism>
<evidence type="ECO:0000313" key="3">
    <source>
        <dbReference type="EMBL" id="KAK0645949.1"/>
    </source>
</evidence>
<feature type="region of interest" description="Disordered" evidence="1">
    <location>
        <begin position="25"/>
        <end position="70"/>
    </location>
</feature>
<feature type="chain" id="PRO_5041341589" description="Secreted protein" evidence="2">
    <location>
        <begin position="24"/>
        <end position="88"/>
    </location>
</feature>
<accession>A0AA40CQY2</accession>
<protein>
    <recommendedName>
        <fullName evidence="5">Secreted protein</fullName>
    </recommendedName>
</protein>